<gene>
    <name evidence="3" type="ORF">KC19_7G182400</name>
</gene>
<evidence type="ECO:0000256" key="1">
    <source>
        <dbReference type="SAM" id="MobiDB-lite"/>
    </source>
</evidence>
<reference evidence="3" key="1">
    <citation type="submission" date="2020-06" db="EMBL/GenBank/DDBJ databases">
        <title>WGS assembly of Ceratodon purpureus strain R40.</title>
        <authorList>
            <person name="Carey S.B."/>
            <person name="Jenkins J."/>
            <person name="Shu S."/>
            <person name="Lovell J.T."/>
            <person name="Sreedasyam A."/>
            <person name="Maumus F."/>
            <person name="Tiley G.P."/>
            <person name="Fernandez-Pozo N."/>
            <person name="Barry K."/>
            <person name="Chen C."/>
            <person name="Wang M."/>
            <person name="Lipzen A."/>
            <person name="Daum C."/>
            <person name="Saski C.A."/>
            <person name="Payton A.C."/>
            <person name="Mcbreen J.C."/>
            <person name="Conrad R.E."/>
            <person name="Kollar L.M."/>
            <person name="Olsson S."/>
            <person name="Huttunen S."/>
            <person name="Landis J.B."/>
            <person name="Wickett N.J."/>
            <person name="Johnson M.G."/>
            <person name="Rensing S.A."/>
            <person name="Grimwood J."/>
            <person name="Schmutz J."/>
            <person name="Mcdaniel S.F."/>
        </authorList>
    </citation>
    <scope>NUCLEOTIDE SEQUENCE</scope>
    <source>
        <strain evidence="3">R40</strain>
    </source>
</reference>
<evidence type="ECO:0000313" key="4">
    <source>
        <dbReference type="Proteomes" id="UP000822688"/>
    </source>
</evidence>
<feature type="signal peptide" evidence="2">
    <location>
        <begin position="1"/>
        <end position="19"/>
    </location>
</feature>
<keyword evidence="2" id="KW-0732">Signal</keyword>
<dbReference type="EMBL" id="CM026428">
    <property type="protein sequence ID" value="KAG0568048.1"/>
    <property type="molecule type" value="Genomic_DNA"/>
</dbReference>
<evidence type="ECO:0008006" key="5">
    <source>
        <dbReference type="Google" id="ProtNLM"/>
    </source>
</evidence>
<evidence type="ECO:0000256" key="2">
    <source>
        <dbReference type="SAM" id="SignalP"/>
    </source>
</evidence>
<evidence type="ECO:0000313" key="3">
    <source>
        <dbReference type="EMBL" id="KAG0568048.1"/>
    </source>
</evidence>
<feature type="chain" id="PRO_5035723540" description="Secreted protein" evidence="2">
    <location>
        <begin position="20"/>
        <end position="69"/>
    </location>
</feature>
<feature type="compositionally biased region" description="Low complexity" evidence="1">
    <location>
        <begin position="59"/>
        <end position="69"/>
    </location>
</feature>
<proteinExistence type="predicted"/>
<comment type="caution">
    <text evidence="3">The sequence shown here is derived from an EMBL/GenBank/DDBJ whole genome shotgun (WGS) entry which is preliminary data.</text>
</comment>
<feature type="region of interest" description="Disordered" evidence="1">
    <location>
        <begin position="48"/>
        <end position="69"/>
    </location>
</feature>
<dbReference type="AlphaFoldDB" id="A0A8T0HC99"/>
<protein>
    <recommendedName>
        <fullName evidence="5">Secreted protein</fullName>
    </recommendedName>
</protein>
<sequence length="69" mass="7209">MRLWLRAALCSWRLSLSPSLPHVPSGRALSSGTCGSCFTLDPFLPVSQAHSSPPPPPSGSLGSSYTNLA</sequence>
<accession>A0A8T0HC99</accession>
<organism evidence="3 4">
    <name type="scientific">Ceratodon purpureus</name>
    <name type="common">Fire moss</name>
    <name type="synonym">Dicranum purpureum</name>
    <dbReference type="NCBI Taxonomy" id="3225"/>
    <lineage>
        <taxon>Eukaryota</taxon>
        <taxon>Viridiplantae</taxon>
        <taxon>Streptophyta</taxon>
        <taxon>Embryophyta</taxon>
        <taxon>Bryophyta</taxon>
        <taxon>Bryophytina</taxon>
        <taxon>Bryopsida</taxon>
        <taxon>Dicranidae</taxon>
        <taxon>Pseudoditrichales</taxon>
        <taxon>Ditrichaceae</taxon>
        <taxon>Ceratodon</taxon>
    </lineage>
</organism>
<name>A0A8T0HC99_CERPU</name>
<dbReference type="Proteomes" id="UP000822688">
    <property type="component" value="Chromosome 7"/>
</dbReference>
<keyword evidence="4" id="KW-1185">Reference proteome</keyword>